<keyword evidence="1" id="KW-0812">Transmembrane</keyword>
<feature type="domain" description="EGF-like" evidence="2">
    <location>
        <begin position="147"/>
        <end position="182"/>
    </location>
</feature>
<dbReference type="STRING" id="37001.A0A1A9W6S4"/>
<feature type="domain" description="EGF-like" evidence="2">
    <location>
        <begin position="184"/>
        <end position="217"/>
    </location>
</feature>
<dbReference type="Gene3D" id="2.10.25.10">
    <property type="entry name" value="Laminin"/>
    <property type="match status" value="3"/>
</dbReference>
<dbReference type="AlphaFoldDB" id="A0A1A9W6S4"/>
<dbReference type="InterPro" id="IPR053255">
    <property type="entry name" value="EGF-like_domain"/>
</dbReference>
<dbReference type="Proteomes" id="UP000091820">
    <property type="component" value="Unassembled WGS sequence"/>
</dbReference>
<evidence type="ECO:0000256" key="1">
    <source>
        <dbReference type="SAM" id="Phobius"/>
    </source>
</evidence>
<feature type="domain" description="EGF-like" evidence="2">
    <location>
        <begin position="108"/>
        <end position="145"/>
    </location>
</feature>
<feature type="domain" description="EGF-like" evidence="2">
    <location>
        <begin position="293"/>
        <end position="333"/>
    </location>
</feature>
<dbReference type="VEuPathDB" id="VectorBase:GBRI008274"/>
<reference evidence="3" key="2">
    <citation type="submission" date="2020-05" db="UniProtKB">
        <authorList>
            <consortium name="EnsemblMetazoa"/>
        </authorList>
    </citation>
    <scope>IDENTIFICATION</scope>
    <source>
        <strain evidence="3">IAEA</strain>
    </source>
</reference>
<dbReference type="InterPro" id="IPR000742">
    <property type="entry name" value="EGF"/>
</dbReference>
<accession>A0A1A9W6S4</accession>
<keyword evidence="4" id="KW-1185">Reference proteome</keyword>
<dbReference type="PANTHER" id="PTHR24047:SF32">
    <property type="entry name" value="FI01909P-RELATED"/>
    <property type="match status" value="1"/>
</dbReference>
<dbReference type="EnsemblMetazoa" id="GBRI008274-RA">
    <property type="protein sequence ID" value="GBRI008274-PA"/>
    <property type="gene ID" value="GBRI008274"/>
</dbReference>
<proteinExistence type="predicted"/>
<sequence length="417" mass="47756">MKMLYGRLLNILLLCEVYLFVFVFHLAFTSANNVLTSNTGKNCTILEITFVPVKKTRIITAPVNYMFSKFFKKTATKIETYYEDEHVSKEMCCKGYKWQSETDLCEPVCTHNCPEHSKCVEPNFCECEKGYYSAMTKGEGKHYCEPICNEPCLDHSECIKPNECVCRKGYQMVDYAEIKSCEPVCEKDCPPRSECLAPNKCICELGYVMNTTDWLCQPNCNRCNCIDGRCECYCAAEDSSDFNYPDIAIEYSTESTIETDSTEFFSEEPIIQCSKDYVYYRGQCRPLKFSSIDCREEPCSDPNAICLENGTCECREGYRFLTSLQGIDSDRCVTLKDYELQLKLLNNDYNREHTIHTSYSWILLITAVVAVTVVFGSLIALLVKIIRKPRGQMNIEAKNLSCVYDNKSCIETPKTNI</sequence>
<dbReference type="SMART" id="SM00181">
    <property type="entry name" value="EGF"/>
    <property type="match status" value="4"/>
</dbReference>
<organism evidence="3 4">
    <name type="scientific">Glossina brevipalpis</name>
    <dbReference type="NCBI Taxonomy" id="37001"/>
    <lineage>
        <taxon>Eukaryota</taxon>
        <taxon>Metazoa</taxon>
        <taxon>Ecdysozoa</taxon>
        <taxon>Arthropoda</taxon>
        <taxon>Hexapoda</taxon>
        <taxon>Insecta</taxon>
        <taxon>Pterygota</taxon>
        <taxon>Neoptera</taxon>
        <taxon>Endopterygota</taxon>
        <taxon>Diptera</taxon>
        <taxon>Brachycera</taxon>
        <taxon>Muscomorpha</taxon>
        <taxon>Hippoboscoidea</taxon>
        <taxon>Glossinidae</taxon>
        <taxon>Glossina</taxon>
    </lineage>
</organism>
<protein>
    <recommendedName>
        <fullName evidence="2">EGF-like domain-containing protein</fullName>
    </recommendedName>
</protein>
<dbReference type="PANTHER" id="PTHR24047">
    <property type="entry name" value="FI01909P-RELATED"/>
    <property type="match status" value="1"/>
</dbReference>
<feature type="transmembrane region" description="Helical" evidence="1">
    <location>
        <begin position="359"/>
        <end position="383"/>
    </location>
</feature>
<evidence type="ECO:0000313" key="4">
    <source>
        <dbReference type="Proteomes" id="UP000091820"/>
    </source>
</evidence>
<feature type="transmembrane region" description="Helical" evidence="1">
    <location>
        <begin position="7"/>
        <end position="28"/>
    </location>
</feature>
<keyword evidence="1" id="KW-1133">Transmembrane helix</keyword>
<evidence type="ECO:0000313" key="3">
    <source>
        <dbReference type="EnsemblMetazoa" id="GBRI008274-PA"/>
    </source>
</evidence>
<name>A0A1A9W6S4_9MUSC</name>
<reference evidence="4" key="1">
    <citation type="submission" date="2014-03" db="EMBL/GenBank/DDBJ databases">
        <authorList>
            <person name="Aksoy S."/>
            <person name="Warren W."/>
            <person name="Wilson R.K."/>
        </authorList>
    </citation>
    <scope>NUCLEOTIDE SEQUENCE [LARGE SCALE GENOMIC DNA]</scope>
    <source>
        <strain evidence="4">IAEA</strain>
    </source>
</reference>
<keyword evidence="1" id="KW-0472">Membrane</keyword>
<evidence type="ECO:0000259" key="2">
    <source>
        <dbReference type="SMART" id="SM00181"/>
    </source>
</evidence>